<dbReference type="InterPro" id="IPR015943">
    <property type="entry name" value="WD40/YVTN_repeat-like_dom_sf"/>
</dbReference>
<name>A0A518EY81_9BACT</name>
<organism evidence="1 2">
    <name type="scientific">Saltatorellus ferox</name>
    <dbReference type="NCBI Taxonomy" id="2528018"/>
    <lineage>
        <taxon>Bacteria</taxon>
        <taxon>Pseudomonadati</taxon>
        <taxon>Planctomycetota</taxon>
        <taxon>Planctomycetia</taxon>
        <taxon>Planctomycetia incertae sedis</taxon>
        <taxon>Saltatorellus</taxon>
    </lineage>
</organism>
<dbReference type="PANTHER" id="PTHR47197:SF3">
    <property type="entry name" value="DIHYDRO-HEME D1 DEHYDROGENASE"/>
    <property type="match status" value="1"/>
</dbReference>
<dbReference type="SUPFAM" id="SSF51004">
    <property type="entry name" value="C-terminal (heme d1) domain of cytochrome cd1-nitrite reductase"/>
    <property type="match status" value="2"/>
</dbReference>
<reference evidence="1 2" key="1">
    <citation type="submission" date="2019-02" db="EMBL/GenBank/DDBJ databases">
        <title>Deep-cultivation of Planctomycetes and their phenomic and genomic characterization uncovers novel biology.</title>
        <authorList>
            <person name="Wiegand S."/>
            <person name="Jogler M."/>
            <person name="Boedeker C."/>
            <person name="Pinto D."/>
            <person name="Vollmers J."/>
            <person name="Rivas-Marin E."/>
            <person name="Kohn T."/>
            <person name="Peeters S.H."/>
            <person name="Heuer A."/>
            <person name="Rast P."/>
            <person name="Oberbeckmann S."/>
            <person name="Bunk B."/>
            <person name="Jeske O."/>
            <person name="Meyerdierks A."/>
            <person name="Storesund J.E."/>
            <person name="Kallscheuer N."/>
            <person name="Luecker S."/>
            <person name="Lage O.M."/>
            <person name="Pohl T."/>
            <person name="Merkel B.J."/>
            <person name="Hornburger P."/>
            <person name="Mueller R.-W."/>
            <person name="Bruemmer F."/>
            <person name="Labrenz M."/>
            <person name="Spormann A.M."/>
            <person name="Op den Camp H."/>
            <person name="Overmann J."/>
            <person name="Amann R."/>
            <person name="Jetten M.S.M."/>
            <person name="Mascher T."/>
            <person name="Medema M.H."/>
            <person name="Devos D.P."/>
            <person name="Kaster A.-K."/>
            <person name="Ovreas L."/>
            <person name="Rohde M."/>
            <person name="Galperin M.Y."/>
            <person name="Jogler C."/>
        </authorList>
    </citation>
    <scope>NUCLEOTIDE SEQUENCE [LARGE SCALE GENOMIC DNA]</scope>
    <source>
        <strain evidence="1 2">Poly30</strain>
    </source>
</reference>
<sequence length="933" mass="96019">MSRGTLLPMALTGVLSGALGTLGVAAQTSTSHSRPERAAVSAEGDVLAPQDRWFPAPRPATTQGRPILQQLTGNSSFETLNQNPEGDMPRDVAFTPDGQRVVVVNRDTDTVTVFDFATRAILATVQVGDFPVDVEVSPDGTLAAVPNVLGDTVSFIDLATYGVVATVPVTTVTGDGQPFKVQWDSASTFCLVAVIDGATTSRFSIISRATLTETASIPTSPQGAVGGFATPEAGIFGNLFSDFEMSADGSFVLVPDRAGDALNSYALPSGALLASVPVGDLPAHVDLSDDGTAAVVGLAGTIDAVVSLSVSGGVPTVLTTTPTNLSAFDPLVRITPDKTQAIVAVQNAVEFIDLAAATVVATVSTGTVGDIEFTFDDQFAVVTNFNTRVIRLSTRSQVASLNIAATYDAAVSPVSHRLVGLNNRFGEDLHYFTTNGSSSQALGRTLSGEEPEVDAPRRVTITPDGRRALVAANTSRSMAEFDLDTRTVSNVYGAGDRVWEIATDAAGTVAVVTSTGSDRVDVIDLVSGQTAATLSVSQRPTEVKVSADGTRAYVTTVAGTDRIHMIDLAGAASAVTGTVIAGQLGTIGYVGGQSSGIALSPDGNTLAVCVSFDDELLLVDTVAESVITRVPVGDFPIRCAWSPDGSQVFVTNTFGDSVSRIAFNGAASAVTGTLGGQDGAFEIEVDDAGAFVYVTNNTSAARELLVIDAATWTEATSLPLPDAPTFMDRAGSALFVTAGNDVHRVIAAGGSSAIADAVEITGTPTHLAFSASRGLVVTPQPGANDGLDLTAFGGVPTNECGPAIPNSTGASATIELRGTYLAGGLPLTLRASNLPLLSFGYFLHSNTPGFTANPAGSQGNLCLAGTIGRFNTLAMNSGLAGVIQIDVNTQNLPSVPTSVAIQPGDSWSFQLWYRDANPTVTSNFTDRVTVTFE</sequence>
<evidence type="ECO:0000313" key="2">
    <source>
        <dbReference type="Proteomes" id="UP000320390"/>
    </source>
</evidence>
<protein>
    <submittedName>
        <fullName evidence="1">Lactonase, 7-bladed beta-propeller</fullName>
    </submittedName>
</protein>
<dbReference type="PANTHER" id="PTHR47197">
    <property type="entry name" value="PROTEIN NIRF"/>
    <property type="match status" value="1"/>
</dbReference>
<dbReference type="RefSeq" id="WP_145202738.1">
    <property type="nucleotide sequence ID" value="NZ_CP036434.1"/>
</dbReference>
<proteinExistence type="predicted"/>
<dbReference type="OrthoDB" id="9772811at2"/>
<dbReference type="InterPro" id="IPR051200">
    <property type="entry name" value="Host-pathogen_enzymatic-act"/>
</dbReference>
<accession>A0A518EY81</accession>
<evidence type="ECO:0000313" key="1">
    <source>
        <dbReference type="EMBL" id="QDV09042.1"/>
    </source>
</evidence>
<dbReference type="EMBL" id="CP036434">
    <property type="protein sequence ID" value="QDV09042.1"/>
    <property type="molecule type" value="Genomic_DNA"/>
</dbReference>
<dbReference type="Pfam" id="PF02239">
    <property type="entry name" value="Cytochrom_D1"/>
    <property type="match status" value="1"/>
</dbReference>
<keyword evidence="2" id="KW-1185">Reference proteome</keyword>
<gene>
    <name evidence="1" type="ORF">Poly30_45980</name>
</gene>
<dbReference type="InterPro" id="IPR011045">
    <property type="entry name" value="N2O_reductase_N"/>
</dbReference>
<dbReference type="InterPro" id="IPR011048">
    <property type="entry name" value="Haem_d1_sf"/>
</dbReference>
<dbReference type="Gene3D" id="2.130.10.10">
    <property type="entry name" value="YVTN repeat-like/Quinoprotein amine dehydrogenase"/>
    <property type="match status" value="4"/>
</dbReference>
<dbReference type="SUPFAM" id="SSF50974">
    <property type="entry name" value="Nitrous oxide reductase, N-terminal domain"/>
    <property type="match status" value="1"/>
</dbReference>
<dbReference type="Proteomes" id="UP000320390">
    <property type="component" value="Chromosome"/>
</dbReference>
<dbReference type="AlphaFoldDB" id="A0A518EY81"/>